<evidence type="ECO:0000256" key="2">
    <source>
        <dbReference type="ARBA" id="ARBA00022977"/>
    </source>
</evidence>
<dbReference type="EMBL" id="FOKK01000001">
    <property type="protein sequence ID" value="SFA77487.1"/>
    <property type="molecule type" value="Genomic_DNA"/>
</dbReference>
<reference evidence="4 5" key="1">
    <citation type="submission" date="2016-10" db="EMBL/GenBank/DDBJ databases">
        <authorList>
            <person name="de Groot N.N."/>
        </authorList>
    </citation>
    <scope>NUCLEOTIDE SEQUENCE [LARGE SCALE GENOMIC DNA]</scope>
    <source>
        <strain evidence="4 5">DSM 23399</strain>
    </source>
</reference>
<dbReference type="GO" id="GO:0009228">
    <property type="term" value="P:thiamine biosynthetic process"/>
    <property type="evidence" value="ECO:0007669"/>
    <property type="project" value="UniProtKB-KW"/>
</dbReference>
<accession>A0A1I0VNB9</accession>
<keyword evidence="2" id="KW-0784">Thiamine biosynthesis</keyword>
<dbReference type="GO" id="GO:0005737">
    <property type="term" value="C:cytoplasm"/>
    <property type="evidence" value="ECO:0007669"/>
    <property type="project" value="TreeGrafter"/>
</dbReference>
<keyword evidence="5" id="KW-1185">Reference proteome</keyword>
<evidence type="ECO:0000256" key="1">
    <source>
        <dbReference type="ARBA" id="ARBA00004948"/>
    </source>
</evidence>
<comment type="pathway">
    <text evidence="1">Cofactor biosynthesis; thiamine diphosphate biosynthesis.</text>
</comment>
<dbReference type="InterPro" id="IPR036206">
    <property type="entry name" value="ThiamineP_synth_sf"/>
</dbReference>
<organism evidence="4 5">
    <name type="scientific">Algoriphagus aquimarinus</name>
    <dbReference type="NCBI Taxonomy" id="237018"/>
    <lineage>
        <taxon>Bacteria</taxon>
        <taxon>Pseudomonadati</taxon>
        <taxon>Bacteroidota</taxon>
        <taxon>Cytophagia</taxon>
        <taxon>Cytophagales</taxon>
        <taxon>Cyclobacteriaceae</taxon>
        <taxon>Algoriphagus</taxon>
    </lineage>
</organism>
<sequence>MEMKKQTKINSGIYLVIDPSMEENQLLESLEKAVSAKPCALQIWDNFQSHDQVPTLIAKIKMICSRSGIPILINNHPEWAELFGLDGVHFDELTDELLSSIPQLKQHGKIIGITVNNDLELIKKAIFADVDYLSFCSMFPSSTANSCDLVEFETVIKTRKYTSIPIFLAGGISTESIAKLQSLDFDGIAVVSGVMSAADPGNAISQYQQLLSDQKKGNRA</sequence>
<evidence type="ECO:0000259" key="3">
    <source>
        <dbReference type="Pfam" id="PF02581"/>
    </source>
</evidence>
<dbReference type="InterPro" id="IPR013785">
    <property type="entry name" value="Aldolase_TIM"/>
</dbReference>
<dbReference type="OrthoDB" id="9810880at2"/>
<dbReference type="PANTHER" id="PTHR20857">
    <property type="entry name" value="THIAMINE-PHOSPHATE PYROPHOSPHORYLASE"/>
    <property type="match status" value="1"/>
</dbReference>
<dbReference type="Gene3D" id="3.20.20.70">
    <property type="entry name" value="Aldolase class I"/>
    <property type="match status" value="1"/>
</dbReference>
<dbReference type="AlphaFoldDB" id="A0A1I0VNB9"/>
<feature type="domain" description="Thiamine phosphate synthase/TenI" evidence="3">
    <location>
        <begin position="13"/>
        <end position="194"/>
    </location>
</feature>
<dbReference type="PANTHER" id="PTHR20857:SF23">
    <property type="entry name" value="THIAMINE BIOSYNTHETIC BIFUNCTIONAL ENZYME"/>
    <property type="match status" value="1"/>
</dbReference>
<dbReference type="InterPro" id="IPR022998">
    <property type="entry name" value="ThiamineP_synth_TenI"/>
</dbReference>
<dbReference type="STRING" id="237018.SAMN04489723_101269"/>
<name>A0A1I0VNB9_9BACT</name>
<dbReference type="Proteomes" id="UP000198790">
    <property type="component" value="Unassembled WGS sequence"/>
</dbReference>
<gene>
    <name evidence="4" type="ORF">SAMN04489723_101269</name>
</gene>
<dbReference type="CDD" id="cd00564">
    <property type="entry name" value="TMP_TenI"/>
    <property type="match status" value="1"/>
</dbReference>
<dbReference type="SUPFAM" id="SSF51391">
    <property type="entry name" value="Thiamin phosphate synthase"/>
    <property type="match status" value="1"/>
</dbReference>
<evidence type="ECO:0000313" key="4">
    <source>
        <dbReference type="EMBL" id="SFA77487.1"/>
    </source>
</evidence>
<protein>
    <submittedName>
        <fullName evidence="4">Thiamine-phosphate diphosphorylase</fullName>
    </submittedName>
</protein>
<dbReference type="GO" id="GO:0004789">
    <property type="term" value="F:thiamine-phosphate diphosphorylase activity"/>
    <property type="evidence" value="ECO:0007669"/>
    <property type="project" value="TreeGrafter"/>
</dbReference>
<evidence type="ECO:0000313" key="5">
    <source>
        <dbReference type="Proteomes" id="UP000198790"/>
    </source>
</evidence>
<dbReference type="Pfam" id="PF02581">
    <property type="entry name" value="TMP-TENI"/>
    <property type="match status" value="1"/>
</dbReference>
<proteinExistence type="predicted"/>